<dbReference type="EMBL" id="FWXZ01000001">
    <property type="protein sequence ID" value="SMC37679.1"/>
    <property type="molecule type" value="Genomic_DNA"/>
</dbReference>
<evidence type="ECO:0000313" key="1">
    <source>
        <dbReference type="EMBL" id="SMC37679.1"/>
    </source>
</evidence>
<dbReference type="Proteomes" id="UP000192328">
    <property type="component" value="Unassembled WGS sequence"/>
</dbReference>
<keyword evidence="2" id="KW-1185">Reference proteome</keyword>
<proteinExistence type="predicted"/>
<comment type="caution">
    <text evidence="1">The sequence shown here is derived from an EMBL/GenBank/DDBJ whole genome shotgun (WGS) entry which is preliminary data.</text>
</comment>
<gene>
    <name evidence="1" type="ORF">SAMN06297397_0395</name>
</gene>
<accession>A0AC61PI15</accession>
<name>A0AC61PI15_9FIRM</name>
<reference evidence="1" key="1">
    <citation type="submission" date="2017-04" db="EMBL/GenBank/DDBJ databases">
        <authorList>
            <person name="Varghese N."/>
            <person name="Submissions S."/>
        </authorList>
    </citation>
    <scope>NUCLEOTIDE SEQUENCE</scope>
    <source>
        <strain evidence="1">WTE2008</strain>
    </source>
</reference>
<evidence type="ECO:0000313" key="2">
    <source>
        <dbReference type="Proteomes" id="UP000192328"/>
    </source>
</evidence>
<protein>
    <submittedName>
        <fullName evidence="1">Alanine or glycine:cation symporter, AGCS family</fullName>
    </submittedName>
</protein>
<organism evidence="1 2">
    <name type="scientific">Aristaeella lactis</name>
    <dbReference type="NCBI Taxonomy" id="3046383"/>
    <lineage>
        <taxon>Bacteria</taxon>
        <taxon>Bacillati</taxon>
        <taxon>Bacillota</taxon>
        <taxon>Clostridia</taxon>
        <taxon>Eubacteriales</taxon>
        <taxon>Aristaeellaceae</taxon>
        <taxon>Aristaeella</taxon>
    </lineage>
</organism>
<sequence length="530" mass="56592">MTKRLKSVPWILPGVLLMCTSAAAAEEAGGGFLDSVANVNNAVNGVVWGVPALILLAFVGVLMTVLTKVFQVSHFGHWMKKTIGAVFHDKHVTSHTKDKSISQFQSLCTALAATVGTGNIVGVSGAILMGGPGAVFWMWVMAFLGMMTNYSENVLGIFYRRKNSKGEWSGGAMYYLRDGLGSKKGCKTLGRILAGLFSFFCLVAAFGIGNMTQVNAISGNMQNVFGIPTWVTGAIVMILVGLVVVGGLKRIASVTEKIVPFMVILYMLGTIAIFFINIGQIGAVFSSIFKGAFGMEAAAGGVVGYGIKLAIEWGMKRGVFSNEAGLGSSVMVHSNSNVKEPVKQGMWGIFEVFADTIVVCTLTAFAVLSSGIIDLNTGVLTDAFSNLTKNDLVATVFNKQFGVIGSGFIAISIALFAFSTVLGWSHYGTKACEYLLGEKNTVPYRVIFVLLVFGGAVMGDNLAWDLADTFNGLMMIPNLIGVIALSGVVAKITKNYVDRHLRGRQIEPMYSAFQDIQEEEEAAPPTDEDD</sequence>